<feature type="compositionally biased region" description="Polar residues" evidence="1">
    <location>
        <begin position="395"/>
        <end position="423"/>
    </location>
</feature>
<dbReference type="OMA" id="AGERACE"/>
<feature type="compositionally biased region" description="Polar residues" evidence="1">
    <location>
        <begin position="2035"/>
        <end position="2052"/>
    </location>
</feature>
<dbReference type="RefSeq" id="XP_018018465.1">
    <property type="nucleotide sequence ID" value="XM_018162976.2"/>
</dbReference>
<feature type="region of interest" description="Disordered" evidence="1">
    <location>
        <begin position="1042"/>
        <end position="1067"/>
    </location>
</feature>
<feature type="region of interest" description="Disordered" evidence="1">
    <location>
        <begin position="1893"/>
        <end position="1917"/>
    </location>
</feature>
<evidence type="ECO:0000313" key="2">
    <source>
        <dbReference type="Proteomes" id="UP000694843"/>
    </source>
</evidence>
<feature type="compositionally biased region" description="Polar residues" evidence="1">
    <location>
        <begin position="1893"/>
        <end position="1902"/>
    </location>
</feature>
<feature type="region of interest" description="Disordered" evidence="1">
    <location>
        <begin position="2281"/>
        <end position="2361"/>
    </location>
</feature>
<dbReference type="KEGG" id="hazt:108674988"/>
<feature type="region of interest" description="Disordered" evidence="1">
    <location>
        <begin position="2161"/>
        <end position="2198"/>
    </location>
</feature>
<feature type="region of interest" description="Disordered" evidence="1">
    <location>
        <begin position="309"/>
        <end position="350"/>
    </location>
</feature>
<name>A0A8B7NXN7_HYAAZ</name>
<dbReference type="OrthoDB" id="6372870at2759"/>
<evidence type="ECO:0000256" key="1">
    <source>
        <dbReference type="SAM" id="MobiDB-lite"/>
    </source>
</evidence>
<feature type="compositionally biased region" description="Polar residues" evidence="1">
    <location>
        <begin position="2464"/>
        <end position="2473"/>
    </location>
</feature>
<reference evidence="3" key="1">
    <citation type="submission" date="2025-08" db="UniProtKB">
        <authorList>
            <consortium name="RefSeq"/>
        </authorList>
    </citation>
    <scope>IDENTIFICATION</scope>
    <source>
        <tissue evidence="3">Whole organism</tissue>
    </source>
</reference>
<sequence length="2693" mass="287591">MTLLNRPIGPVIGKSHNDNVITGKTPEKFQVLSKNNIVINHTKNNLSLVPSILLPQITPNLCRNAGGLQDINNDPSKVSSTLSLNSETVKIVLNDPLTTVSECSSAIVGAVTSLSHANHVKYLEPSSTNTVVISTVNIKPTSTSLDVCSAPSNTVASCIVASSLPNAPKNIHPKSPRKLLKKLPKCMNTSIKLFFDSDSSKILAYPASTLPSSEGFVSNATPPLKILAPKKTPNIPAVVAFEPMHVVPDIQPETKVVMLYPTLKPSLSKLRPIAPKQCLTMKNVVMMNSEPKDFLFSPPITKQDLLAEKRKGTYSGNNRSEKRLKTAVPLSSRSDLLENKSDPSSDKKSLTDMDLNLAENTHPDTVLSDISPIEGTHEMRFASSSQTTITSQSSAYESSCELTESNSTQKQTESYNNLETLDNTSKEPAKTSETSEYNISSLSVSSGGSLPKKVEPVTPCSIVGNFTDVRSASQDPLLDSCLKANYNIISNASSVFSDNLSTDVHCNTSHPNAGIQFMSCAAEFCQPEKSSEEVMQSSSSALVVKANSTMSTICPVIKTPQAENDSSFIVESRRSSLLVASRNQLVDPHPQVLPTSCHVAPVTSIIVSDAVSSVHSSSHCPTPKTTISDLKLNTCVPTIISPVGNMVTSAAVLSSQLYHTDSTISTRVKLDGNESNWKSDKSQASFPEEKREIENSKTESIMTIISTQQLCGPSVTSVCLARDSHRLPMEDVRSTSECPGTVPLSKVNSHSVESIFSSTNGNSNYSITALCMSSKGKVIGHDQSDSVSVVPPVAVPARLENQCTSMAGEGSRVKKDSESGNITLPAVSSTDCTKTLESIVFTEGDRINIPIVSSDHGNVNVSDSHVTLTTEPNKCHDTNVNTESLSSKLDLPTYSTSMNSTSCRPANTPINSVEDKQTFSYIPVSSLPMNLVTASTHEPTSLASNIGNKNRIMTQTLSSYDSVMPSCINSVSPAVSKTSMKSTAVISVSVLPELISSSSLSSISFSEKPSTAAFPPLGTNVSTPSYSPMQCNTLPIHSKSISSNAASSSNDSNLSESPSSSNNQNKFGSMYSSSIDSALNDNREKQERKIHGLPDSNSMYSNLILNNHSNFSFLCPSSTGLSSGIRPNLCVPSSLMSSNSSIYSFSSSQNYSPTYATFASLPPTNSTPTSFSFSLSSNPPVSSTAVVNASNSSLSQTELTQPCASTCDNFNFPPFLTGNEVHQNIPVQSYHRYPITSSWDAGSDTNLNSFVPTTFVVSFAESYPSIQNVSKSFDSSVSSSTVERNSIKISSTSATSPAKYNDLVTDVARLPSSLAISLDVSHSKSSDTPTSLPATREPTSACVNHSFVSTSLSSAGFFVPSSLNSASGPSKPKTSNVVKEAVRDYSVSTTHSENSRVPEASLACTNVVKGTWSSSVASNDKEKRYNPEVFPAGSCETNVIAKVDVSTTDNDGRKEEIHSALEGLVSSHSCPSSSSAECSTNKSSALGVDTSLLGDDVSSNPPTSNVPICTVAITSGNENSRVEPFPCNPFSATERALNSASTFLGPTLPFLTSSVALPLDNSNSFHRAVFGANSTETDSSTVDGSSSILGGPSHQSSFPALGCEPLCYYPLSTSINTFRSIQSAEVSPVKNTTPSITPVSAGNANFEPSGVSSGSNDKSLGIAWSSDVTANTSLSFPSKSCQDKLVTDSSNGAFTEPAQNLLPSRILSAKITDFSQDYLTSSSPGAGISATVNFGVSISAATFEGSQYKSSPLIDNNATKPVDKINSIPNKASDNYSNSLPNDSSSKKSNKITDNQGEQRSMLLPICSSEKIPTSVPEQSSSGNLLPASTCSKIICGSHVEGELNISMTDSRKVFMSASADSQKSTPCSQNNKYVVLPDKPLGISSAVSGSTEFKIPQQSPVDRQENNSKNSEISSSSVPISSRNIINLKPLVESSKSLLSATLSISKIEDTRLVSASQEIGLVNAGCPKTAVSVDNSTLNNASVSQKDPGSDKVVNQPATVANLKTRIDVNREDCLPNDSVISEKASTSTIGKNFVSGSKAQESSSLSSHQRPVAGERACEANSSNICVKNDVTDKTKKSPPNSVEGHIPVRPQQSLPSSHQMQNQMQMSQNSNFQNQFSQYQKSLPHQQTHSLKQTHDLDMQQLQLQQQQQHHMNLQLSGPMHHHNQHTHNTQLQSHQTHHHQQQQHEHLMGSNLYSPSAFDYSGSLYNRRHPTSPRGDSRHCYASSTYAKDQQLQNYQLDNQSALNDLSGVSSYLLDDGPDERENLTDPVRYFSVTHLVSQNTTRKQSTNSTKSEDKKSDKTTKLISAKKTESKSRGKTVAATDSRRRSPGRSHVSSQQAVMWHSSKQSSSGLSKTPNYSTEAILSSQNYMRSAAVAAPPQPINHNYTIGMTQNVYQYPHQMKNFSQNTSVPFGYSSSSNNPTDACTPDYNFQLHQAAGPLGYASNVSYMAPTYPYQAPSSSGMLSSDLMTGSHPPPPPPPPYPRFHEFPSDQNSFPPNPSFPFAFDTQDMCGGSSGAVGNAQYPSSMLDNSLIGGSAGSNHRSGPCVPFSPLRMMERQQSSATSGNMTPAAQLSSSLSNFNLTSIIPEIDNNKVVSDNPSLLSTPRSGSLASASSARSSTVASADASYALKLPQLDHAPNKTHFHPQIANSMNNFFSAHPQVGFGLNASSLPLPTSSFSCLNFPHPDHP</sequence>
<feature type="region of interest" description="Disordered" evidence="1">
    <location>
        <begin position="1750"/>
        <end position="1798"/>
    </location>
</feature>
<dbReference type="Proteomes" id="UP000694843">
    <property type="component" value="Unplaced"/>
</dbReference>
<accession>A0A8B7NXN7</accession>
<evidence type="ECO:0000313" key="3">
    <source>
        <dbReference type="RefSeq" id="XP_018018465.1"/>
    </source>
</evidence>
<feature type="region of interest" description="Disordered" evidence="1">
    <location>
        <begin position="2598"/>
        <end position="2619"/>
    </location>
</feature>
<feature type="region of interest" description="Disordered" evidence="1">
    <location>
        <begin position="2035"/>
        <end position="2112"/>
    </location>
</feature>
<feature type="compositionally biased region" description="Basic and acidic residues" evidence="1">
    <location>
        <begin position="2296"/>
        <end position="2318"/>
    </location>
</feature>
<feature type="compositionally biased region" description="Low complexity" evidence="1">
    <location>
        <begin position="2103"/>
        <end position="2112"/>
    </location>
</feature>
<feature type="compositionally biased region" description="Polar residues" evidence="1">
    <location>
        <begin position="1767"/>
        <end position="1784"/>
    </location>
</feature>
<feature type="compositionally biased region" description="Polar residues" evidence="1">
    <location>
        <begin position="1750"/>
        <end position="1759"/>
    </location>
</feature>
<gene>
    <name evidence="3" type="primary">LOC108674988</name>
</gene>
<feature type="region of interest" description="Disordered" evidence="1">
    <location>
        <begin position="381"/>
        <end position="437"/>
    </location>
</feature>
<feature type="compositionally biased region" description="Low complexity" evidence="1">
    <location>
        <begin position="1908"/>
        <end position="1917"/>
    </location>
</feature>
<feature type="compositionally biased region" description="Low complexity" evidence="1">
    <location>
        <begin position="383"/>
        <end position="394"/>
    </location>
</feature>
<feature type="compositionally biased region" description="Polar residues" evidence="1">
    <location>
        <begin position="2598"/>
        <end position="2610"/>
    </location>
</feature>
<organism evidence="2 3">
    <name type="scientific">Hyalella azteca</name>
    <name type="common">Amphipod</name>
    <dbReference type="NCBI Taxonomy" id="294128"/>
    <lineage>
        <taxon>Eukaryota</taxon>
        <taxon>Metazoa</taxon>
        <taxon>Ecdysozoa</taxon>
        <taxon>Arthropoda</taxon>
        <taxon>Crustacea</taxon>
        <taxon>Multicrustacea</taxon>
        <taxon>Malacostraca</taxon>
        <taxon>Eumalacostraca</taxon>
        <taxon>Peracarida</taxon>
        <taxon>Amphipoda</taxon>
        <taxon>Senticaudata</taxon>
        <taxon>Talitrida</taxon>
        <taxon>Talitroidea</taxon>
        <taxon>Hyalellidae</taxon>
        <taxon>Hyalella</taxon>
    </lineage>
</organism>
<feature type="region of interest" description="Disordered" evidence="1">
    <location>
        <begin position="2464"/>
        <end position="2483"/>
    </location>
</feature>
<feature type="compositionally biased region" description="Basic and acidic residues" evidence="1">
    <location>
        <begin position="335"/>
        <end position="350"/>
    </location>
</feature>
<dbReference type="GeneID" id="108674988"/>
<keyword evidence="2" id="KW-1185">Reference proteome</keyword>
<feature type="compositionally biased region" description="Low complexity" evidence="1">
    <location>
        <begin position="1042"/>
        <end position="1065"/>
    </location>
</feature>
<feature type="compositionally biased region" description="Low complexity" evidence="1">
    <location>
        <begin position="2348"/>
        <end position="2357"/>
    </location>
</feature>
<feature type="compositionally biased region" description="Polar residues" evidence="1">
    <location>
        <begin position="2281"/>
        <end position="2290"/>
    </location>
</feature>
<protein>
    <submittedName>
        <fullName evidence="3">Uncharacterized threonine-rich GPI-anchored glycoprotein PJ4664.02</fullName>
    </submittedName>
</protein>
<proteinExistence type="predicted"/>